<reference evidence="1" key="1">
    <citation type="submission" date="2023-07" db="EMBL/GenBank/DDBJ databases">
        <title>A collection of bacterial strains from the Burkholderia cepacia Research Laboratory and Repository.</title>
        <authorList>
            <person name="Lipuma J."/>
            <person name="Spilker T."/>
            <person name="Caverly L."/>
        </authorList>
    </citation>
    <scope>NUCLEOTIDE SEQUENCE</scope>
    <source>
        <strain evidence="1">AU42020</strain>
    </source>
</reference>
<proteinExistence type="predicted"/>
<name>A0ABT8PHN2_9BURK</name>
<evidence type="ECO:0000313" key="2">
    <source>
        <dbReference type="Proteomes" id="UP001171606"/>
    </source>
</evidence>
<keyword evidence="2" id="KW-1185">Reference proteome</keyword>
<dbReference type="EMBL" id="JAUJSQ010000011">
    <property type="protein sequence ID" value="MDN7934646.1"/>
    <property type="molecule type" value="Genomic_DNA"/>
</dbReference>
<dbReference type="Proteomes" id="UP001171606">
    <property type="component" value="Unassembled WGS sequence"/>
</dbReference>
<evidence type="ECO:0000313" key="1">
    <source>
        <dbReference type="EMBL" id="MDN7934646.1"/>
    </source>
</evidence>
<dbReference type="RefSeq" id="WP_226244182.1">
    <property type="nucleotide sequence ID" value="NZ_JAIZQJ010000020.1"/>
</dbReference>
<accession>A0ABT8PHN2</accession>
<sequence>MLQPNEEWIEQAEAAIRKITPAAAKVVGATRGFAVLGREGVLTARLADGAQWQIDGESVRQLFADDVAERVRLHDSFQ</sequence>
<protein>
    <submittedName>
        <fullName evidence="1">Uncharacterized protein</fullName>
    </submittedName>
</protein>
<organism evidence="1 2">
    <name type="scientific">Burkholderia metallica</name>
    <dbReference type="NCBI Taxonomy" id="488729"/>
    <lineage>
        <taxon>Bacteria</taxon>
        <taxon>Pseudomonadati</taxon>
        <taxon>Pseudomonadota</taxon>
        <taxon>Betaproteobacteria</taxon>
        <taxon>Burkholderiales</taxon>
        <taxon>Burkholderiaceae</taxon>
        <taxon>Burkholderia</taxon>
        <taxon>Burkholderia cepacia complex</taxon>
    </lineage>
</organism>
<comment type="caution">
    <text evidence="1">The sequence shown here is derived from an EMBL/GenBank/DDBJ whole genome shotgun (WGS) entry which is preliminary data.</text>
</comment>
<gene>
    <name evidence="1" type="ORF">QZM52_25490</name>
</gene>